<proteinExistence type="predicted"/>
<feature type="compositionally biased region" description="Low complexity" evidence="1">
    <location>
        <begin position="57"/>
        <end position="67"/>
    </location>
</feature>
<reference evidence="2 3" key="1">
    <citation type="submission" date="2019-05" db="EMBL/GenBank/DDBJ databases">
        <title>Mikania micrantha, genome provides insights into the molecular mechanism of rapid growth.</title>
        <authorList>
            <person name="Liu B."/>
        </authorList>
    </citation>
    <scope>NUCLEOTIDE SEQUENCE [LARGE SCALE GENOMIC DNA]</scope>
    <source>
        <strain evidence="2">NLD-2019</strain>
        <tissue evidence="2">Leaf</tissue>
    </source>
</reference>
<dbReference type="Pfam" id="PF14223">
    <property type="entry name" value="Retrotran_gag_2"/>
    <property type="match status" value="1"/>
</dbReference>
<organism evidence="2 3">
    <name type="scientific">Mikania micrantha</name>
    <name type="common">bitter vine</name>
    <dbReference type="NCBI Taxonomy" id="192012"/>
    <lineage>
        <taxon>Eukaryota</taxon>
        <taxon>Viridiplantae</taxon>
        <taxon>Streptophyta</taxon>
        <taxon>Embryophyta</taxon>
        <taxon>Tracheophyta</taxon>
        <taxon>Spermatophyta</taxon>
        <taxon>Magnoliopsida</taxon>
        <taxon>eudicotyledons</taxon>
        <taxon>Gunneridae</taxon>
        <taxon>Pentapetalae</taxon>
        <taxon>asterids</taxon>
        <taxon>campanulids</taxon>
        <taxon>Asterales</taxon>
        <taxon>Asteraceae</taxon>
        <taxon>Asteroideae</taxon>
        <taxon>Heliantheae alliance</taxon>
        <taxon>Eupatorieae</taxon>
        <taxon>Mikania</taxon>
    </lineage>
</organism>
<feature type="compositionally biased region" description="Polar residues" evidence="1">
    <location>
        <begin position="280"/>
        <end position="292"/>
    </location>
</feature>
<evidence type="ECO:0008006" key="4">
    <source>
        <dbReference type="Google" id="ProtNLM"/>
    </source>
</evidence>
<feature type="region of interest" description="Disordered" evidence="1">
    <location>
        <begin position="230"/>
        <end position="292"/>
    </location>
</feature>
<evidence type="ECO:0000313" key="3">
    <source>
        <dbReference type="Proteomes" id="UP000326396"/>
    </source>
</evidence>
<comment type="caution">
    <text evidence="2">The sequence shown here is derived from an EMBL/GenBank/DDBJ whole genome shotgun (WGS) entry which is preliminary data.</text>
</comment>
<name>A0A5N6PXQ9_9ASTR</name>
<dbReference type="OrthoDB" id="1699318at2759"/>
<feature type="compositionally biased region" description="Basic residues" evidence="1">
    <location>
        <begin position="257"/>
        <end position="275"/>
    </location>
</feature>
<feature type="region of interest" description="Disordered" evidence="1">
    <location>
        <begin position="57"/>
        <end position="78"/>
    </location>
</feature>
<dbReference type="AlphaFoldDB" id="A0A5N6PXQ9"/>
<dbReference type="PANTHER" id="PTHR47481">
    <property type="match status" value="1"/>
</dbReference>
<dbReference type="PANTHER" id="PTHR47481:SF38">
    <property type="entry name" value="POU DOMAIN, CLASS 4, TRANSCRIPTION FACTOR 1-LIKE"/>
    <property type="match status" value="1"/>
</dbReference>
<sequence length="292" mass="32819">MDSKLHPAITVSNIKNFIPITLEMETGQYVSWSELFKIHCGAFLVFDHLQFSHPSAPASSSTTTDTTTPPPKPPADPTWDRLDAIVLQWIYSTISNDLLHTILKPNTTAHDAWTALENLFQDNKSARAIHLDHKFANTRLENYPNMSAYCQELKILADQLANVDSPVSNQRLVLQLISGLSDQYEHIAMMLQQTTPLPEFYEARSRLCMEESRKANQALHSAQAVGTALLTTNPKSDSSPRSESKPDYPTQPDRPRGRGRGRARGRGRSPHHTSYRGRGYQTNTNHTTQYPP</sequence>
<dbReference type="Proteomes" id="UP000326396">
    <property type="component" value="Linkage Group LG1"/>
</dbReference>
<evidence type="ECO:0000313" key="2">
    <source>
        <dbReference type="EMBL" id="KAD7477194.1"/>
    </source>
</evidence>
<keyword evidence="3" id="KW-1185">Reference proteome</keyword>
<evidence type="ECO:0000256" key="1">
    <source>
        <dbReference type="SAM" id="MobiDB-lite"/>
    </source>
</evidence>
<gene>
    <name evidence="2" type="ORF">E3N88_00330</name>
</gene>
<accession>A0A5N6PXQ9</accession>
<protein>
    <recommendedName>
        <fullName evidence="4">Retrotransposon Copia-like N-terminal domain-containing protein</fullName>
    </recommendedName>
</protein>
<dbReference type="EMBL" id="SZYD01000001">
    <property type="protein sequence ID" value="KAD7477194.1"/>
    <property type="molecule type" value="Genomic_DNA"/>
</dbReference>